<dbReference type="InterPro" id="IPR037062">
    <property type="entry name" value="Malic_N_dom_sf"/>
</dbReference>
<dbReference type="Gene3D" id="3.40.50.10380">
    <property type="entry name" value="Malic enzyme, N-terminal domain"/>
    <property type="match status" value="1"/>
</dbReference>
<dbReference type="PROSITE" id="PS00331">
    <property type="entry name" value="MALIC_ENZYMES"/>
    <property type="match status" value="1"/>
</dbReference>
<evidence type="ECO:0000256" key="5">
    <source>
        <dbReference type="ARBA" id="ARBA00023002"/>
    </source>
</evidence>
<evidence type="ECO:0000256" key="1">
    <source>
        <dbReference type="ARBA" id="ARBA00001936"/>
    </source>
</evidence>
<sequence>MGIRLFRLPFFQEKYLHIIRCSKALFSSDQSRPSGSDMTTSSSKLWTKFETNMNSQLPYSRTLLTLIRREKGLGLMASLRLTLKAISSRTKDVLSKTSYKWHTFLINRELGLKQLASKTSPLEKYLYLSNLRNTNKHLFYRLLTENFSIITPLVYTPVVGEACLRWSEIYQYPEGLYISYKDRGSIVDVLRNWRQSQVLITVVTDGSRILGLGDLGVNGMGIPVGKLALYTGCAGIKPEATLPLLLDLGTNNKELLNDKFYMGTRMKRISEEKEAEFLSELMVALNTVWPGIIIQFEDFKNPFPSLEKYGPKYACFNDDIQGTGAVILAGIISALKLTNISIKNQRAVLMGAGSAATGVAKQIVSYFMNNGLSEDEARRKFWLVDTKGLITNDRGDELASHKKYFSRPDNNGRQYKTLSEVIDYVQPTILMGLSAQSGVFNESIVRKMALFNKKPIIMPLSNPSNNSECTFEEAMKWTDGRVIFASGSPFPPYMYNGKLNYPSQGNNMYVFPGIGLGSILSKTKLIKNEMIYASAIALSMTLKPEELADGKLYPEIDRIREVSVVVAREVIREAQSQGLDGEPSARNLTDSQLETWICDRMYDPRQLINSNSLSSQSVVQSKSRL</sequence>
<evidence type="ECO:0000256" key="2">
    <source>
        <dbReference type="ARBA" id="ARBA00001946"/>
    </source>
</evidence>
<dbReference type="PANTHER" id="PTHR23406">
    <property type="entry name" value="MALIC ENZYME-RELATED"/>
    <property type="match status" value="1"/>
</dbReference>
<feature type="domain" description="Malic enzyme N-terminal" evidence="8">
    <location>
        <begin position="132"/>
        <end position="310"/>
    </location>
</feature>
<dbReference type="SUPFAM" id="SSF53223">
    <property type="entry name" value="Aminoacid dehydrogenase-like, N-terminal domain"/>
    <property type="match status" value="1"/>
</dbReference>
<dbReference type="FunFam" id="3.40.50.720:FF:000182">
    <property type="entry name" value="NAD-dependent malic enzyme"/>
    <property type="match status" value="1"/>
</dbReference>
<dbReference type="Proteomes" id="UP000285326">
    <property type="component" value="Unassembled WGS sequence"/>
</dbReference>
<dbReference type="PRINTS" id="PR00072">
    <property type="entry name" value="MALOXRDTASE"/>
</dbReference>
<dbReference type="AlphaFoldDB" id="A0A420IXH0"/>
<dbReference type="InterPro" id="IPR015884">
    <property type="entry name" value="Malic_enzyme_CS"/>
</dbReference>
<evidence type="ECO:0000259" key="8">
    <source>
        <dbReference type="SMART" id="SM01274"/>
    </source>
</evidence>
<comment type="caution">
    <text evidence="9">The sequence shown here is derived from an EMBL/GenBank/DDBJ whole genome shotgun (WGS) entry which is preliminary data.</text>
</comment>
<dbReference type="GO" id="GO:0005739">
    <property type="term" value="C:mitochondrion"/>
    <property type="evidence" value="ECO:0007669"/>
    <property type="project" value="TreeGrafter"/>
</dbReference>
<comment type="similarity">
    <text evidence="3 6">Belongs to the malic enzymes family.</text>
</comment>
<comment type="cofactor">
    <cofactor evidence="2">
        <name>Mg(2+)</name>
        <dbReference type="ChEBI" id="CHEBI:18420"/>
    </cofactor>
</comment>
<organism evidence="9 10">
    <name type="scientific">Golovinomyces cichoracearum</name>
    <dbReference type="NCBI Taxonomy" id="62708"/>
    <lineage>
        <taxon>Eukaryota</taxon>
        <taxon>Fungi</taxon>
        <taxon>Dikarya</taxon>
        <taxon>Ascomycota</taxon>
        <taxon>Pezizomycotina</taxon>
        <taxon>Leotiomycetes</taxon>
        <taxon>Erysiphales</taxon>
        <taxon>Erysiphaceae</taxon>
        <taxon>Golovinomyces</taxon>
    </lineage>
</organism>
<dbReference type="InterPro" id="IPR036291">
    <property type="entry name" value="NAD(P)-bd_dom_sf"/>
</dbReference>
<dbReference type="GO" id="GO:0004471">
    <property type="term" value="F:malate dehydrogenase (decarboxylating) (NAD+) activity"/>
    <property type="evidence" value="ECO:0007669"/>
    <property type="project" value="TreeGrafter"/>
</dbReference>
<dbReference type="EMBL" id="MCBS01020414">
    <property type="protein sequence ID" value="RKF79246.1"/>
    <property type="molecule type" value="Genomic_DNA"/>
</dbReference>
<proteinExistence type="inferred from homology"/>
<gene>
    <name evidence="9" type="ORF">GcM1_204051</name>
</gene>
<dbReference type="PANTHER" id="PTHR23406:SF32">
    <property type="entry name" value="NADP-DEPENDENT MALIC ENZYME"/>
    <property type="match status" value="1"/>
</dbReference>
<evidence type="ECO:0000256" key="3">
    <source>
        <dbReference type="ARBA" id="ARBA00008785"/>
    </source>
</evidence>
<dbReference type="NCBIfam" id="NF010052">
    <property type="entry name" value="PRK13529.1"/>
    <property type="match status" value="1"/>
</dbReference>
<dbReference type="SMART" id="SM01274">
    <property type="entry name" value="malic"/>
    <property type="match status" value="1"/>
</dbReference>
<name>A0A420IXH0_9PEZI</name>
<dbReference type="Pfam" id="PF00390">
    <property type="entry name" value="malic"/>
    <property type="match status" value="1"/>
</dbReference>
<dbReference type="SMART" id="SM00919">
    <property type="entry name" value="Malic_M"/>
    <property type="match status" value="1"/>
</dbReference>
<reference evidence="9 10" key="1">
    <citation type="journal article" date="2018" name="BMC Genomics">
        <title>Comparative genome analyses reveal sequence features reflecting distinct modes of host-adaptation between dicot and monocot powdery mildew.</title>
        <authorList>
            <person name="Wu Y."/>
            <person name="Ma X."/>
            <person name="Pan Z."/>
            <person name="Kale S.D."/>
            <person name="Song Y."/>
            <person name="King H."/>
            <person name="Zhang Q."/>
            <person name="Presley C."/>
            <person name="Deng X."/>
            <person name="Wei C.I."/>
            <person name="Xiao S."/>
        </authorList>
    </citation>
    <scope>NUCLEOTIDE SEQUENCE [LARGE SCALE GENOMIC DNA]</scope>
    <source>
        <strain evidence="9">UMSG1</strain>
    </source>
</reference>
<dbReference type="SUPFAM" id="SSF51735">
    <property type="entry name" value="NAD(P)-binding Rossmann-fold domains"/>
    <property type="match status" value="1"/>
</dbReference>
<evidence type="ECO:0000313" key="10">
    <source>
        <dbReference type="Proteomes" id="UP000285326"/>
    </source>
</evidence>
<dbReference type="GO" id="GO:0006108">
    <property type="term" value="P:malate metabolic process"/>
    <property type="evidence" value="ECO:0007669"/>
    <property type="project" value="TreeGrafter"/>
</dbReference>
<comment type="cofactor">
    <cofactor evidence="1">
        <name>Mn(2+)</name>
        <dbReference type="ChEBI" id="CHEBI:29035"/>
    </cofactor>
</comment>
<dbReference type="InterPro" id="IPR001891">
    <property type="entry name" value="Malic_OxRdtase"/>
</dbReference>
<evidence type="ECO:0000313" key="9">
    <source>
        <dbReference type="EMBL" id="RKF79246.1"/>
    </source>
</evidence>
<accession>A0A420IXH0</accession>
<feature type="domain" description="Malic enzyme NAD-binding" evidence="7">
    <location>
        <begin position="320"/>
        <end position="575"/>
    </location>
</feature>
<dbReference type="InterPro" id="IPR012301">
    <property type="entry name" value="Malic_N_dom"/>
</dbReference>
<dbReference type="GO" id="GO:0046872">
    <property type="term" value="F:metal ion binding"/>
    <property type="evidence" value="ECO:0007669"/>
    <property type="project" value="UniProtKB-KW"/>
</dbReference>
<dbReference type="Gene3D" id="3.40.50.720">
    <property type="entry name" value="NAD(P)-binding Rossmann-like Domain"/>
    <property type="match status" value="1"/>
</dbReference>
<dbReference type="Pfam" id="PF03949">
    <property type="entry name" value="Malic_M"/>
    <property type="match status" value="1"/>
</dbReference>
<dbReference type="InterPro" id="IPR012302">
    <property type="entry name" value="Malic_NAD-bd"/>
</dbReference>
<protein>
    <recommendedName>
        <fullName evidence="6">Malic enzyme</fullName>
    </recommendedName>
</protein>
<evidence type="ECO:0000256" key="4">
    <source>
        <dbReference type="ARBA" id="ARBA00022723"/>
    </source>
</evidence>
<evidence type="ECO:0000256" key="6">
    <source>
        <dbReference type="RuleBase" id="RU003426"/>
    </source>
</evidence>
<dbReference type="CDD" id="cd05312">
    <property type="entry name" value="NAD_bind_1_malic_enz"/>
    <property type="match status" value="1"/>
</dbReference>
<evidence type="ECO:0000259" key="7">
    <source>
        <dbReference type="SMART" id="SM00919"/>
    </source>
</evidence>
<dbReference type="GO" id="GO:0051287">
    <property type="term" value="F:NAD binding"/>
    <property type="evidence" value="ECO:0007669"/>
    <property type="project" value="InterPro"/>
</dbReference>
<keyword evidence="5 6" id="KW-0560">Oxidoreductase</keyword>
<keyword evidence="4 6" id="KW-0479">Metal-binding</keyword>
<dbReference type="InterPro" id="IPR046346">
    <property type="entry name" value="Aminoacid_DH-like_N_sf"/>
</dbReference>